<organism evidence="7 8">
    <name type="scientific">Lyngbya aestuarii BL J</name>
    <dbReference type="NCBI Taxonomy" id="1348334"/>
    <lineage>
        <taxon>Bacteria</taxon>
        <taxon>Bacillati</taxon>
        <taxon>Cyanobacteriota</taxon>
        <taxon>Cyanophyceae</taxon>
        <taxon>Oscillatoriophycideae</taxon>
        <taxon>Oscillatoriales</taxon>
        <taxon>Microcoleaceae</taxon>
        <taxon>Lyngbya</taxon>
    </lineage>
</organism>
<dbReference type="InterPro" id="IPR003439">
    <property type="entry name" value="ABC_transporter-like_ATP-bd"/>
</dbReference>
<dbReference type="Pfam" id="PF00005">
    <property type="entry name" value="ABC_tran"/>
    <property type="match status" value="1"/>
</dbReference>
<dbReference type="GO" id="GO:0043190">
    <property type="term" value="C:ATP-binding cassette (ABC) transporter complex"/>
    <property type="evidence" value="ECO:0007669"/>
    <property type="project" value="InterPro"/>
</dbReference>
<dbReference type="SUPFAM" id="SSF52540">
    <property type="entry name" value="P-loop containing nucleoside triphosphate hydrolases"/>
    <property type="match status" value="1"/>
</dbReference>
<evidence type="ECO:0000313" key="8">
    <source>
        <dbReference type="Proteomes" id="UP000017127"/>
    </source>
</evidence>
<accession>U7QEH5</accession>
<dbReference type="InterPro" id="IPR003593">
    <property type="entry name" value="AAA+_ATPase"/>
</dbReference>
<evidence type="ECO:0000256" key="3">
    <source>
        <dbReference type="ARBA" id="ARBA00022741"/>
    </source>
</evidence>
<keyword evidence="3" id="KW-0547">Nucleotide-binding</keyword>
<dbReference type="InterPro" id="IPR008995">
    <property type="entry name" value="Mo/tungstate-bd_C_term_dom"/>
</dbReference>
<evidence type="ECO:0000256" key="1">
    <source>
        <dbReference type="ARBA" id="ARBA00004417"/>
    </source>
</evidence>
<comment type="subcellular location">
    <subcellularLocation>
        <location evidence="1">Cell inner membrane</location>
        <topology evidence="1">Peripheral membrane protein</topology>
    </subcellularLocation>
</comment>
<dbReference type="SUPFAM" id="SSF50331">
    <property type="entry name" value="MOP-like"/>
    <property type="match status" value="1"/>
</dbReference>
<evidence type="ECO:0000256" key="2">
    <source>
        <dbReference type="ARBA" id="ARBA00022448"/>
    </source>
</evidence>
<dbReference type="InterPro" id="IPR017871">
    <property type="entry name" value="ABC_transporter-like_CS"/>
</dbReference>
<proteinExistence type="predicted"/>
<sequence>MGQSVILHLEQVSKQFSRQEIPAVQKVSLNLAQGDILGLLGPSGCGKTTLLRMIAGFEQPQSGIITIAEQVVASPDCWLPPEQRDVGMVFQDYALFPHLSVEKNVAFGLQNIKKKSSVPRLQKAGLADDRVLRSKEDVKQRVSDALGLVGLSGLGNRYPHELSGGQQQRVALARALAPRPALVLLDEPLSNLDVQVRHRLRQELRDIIKAAGTSAIFVTHDQEEALSISDWVAVMRSGCLEQCGTPEEIYQQPASRFVAEFVTQANFIPAQRRGDVWETEVGCFAIDGNIIEQALNGNSKNLEQVELMVRQEDFILKPDEDAPVIIRDRQFLGRELHYSLQVPSGQELVARTRSGAALSIGMRVNVSVANDAVQVFPAKSKSTQSNWKPFVRVKR</sequence>
<evidence type="ECO:0000256" key="5">
    <source>
        <dbReference type="ARBA" id="ARBA00066388"/>
    </source>
</evidence>
<dbReference type="PANTHER" id="PTHR42781">
    <property type="entry name" value="SPERMIDINE/PUTRESCINE IMPORT ATP-BINDING PROTEIN POTA"/>
    <property type="match status" value="1"/>
</dbReference>
<protein>
    <recommendedName>
        <fullName evidence="5">ABC-type quaternary amine transporter</fullName>
        <ecNumber evidence="5">7.6.2.9</ecNumber>
    </recommendedName>
</protein>
<dbReference type="Gene3D" id="3.40.50.300">
    <property type="entry name" value="P-loop containing nucleotide triphosphate hydrolases"/>
    <property type="match status" value="1"/>
</dbReference>
<evidence type="ECO:0000313" key="7">
    <source>
        <dbReference type="EMBL" id="ERT06339.1"/>
    </source>
</evidence>
<keyword evidence="8" id="KW-1185">Reference proteome</keyword>
<dbReference type="GO" id="GO:0016887">
    <property type="term" value="F:ATP hydrolysis activity"/>
    <property type="evidence" value="ECO:0007669"/>
    <property type="project" value="InterPro"/>
</dbReference>
<dbReference type="InterPro" id="IPR027417">
    <property type="entry name" value="P-loop_NTPase"/>
</dbReference>
<dbReference type="AlphaFoldDB" id="U7QEH5"/>
<keyword evidence="2" id="KW-0813">Transport</keyword>
<reference evidence="7 8" key="1">
    <citation type="journal article" date="2013" name="Front. Microbiol.">
        <title>Comparative genomic analyses of the cyanobacterium, Lyngbya aestuarii BL J, a powerful hydrogen producer.</title>
        <authorList>
            <person name="Kothari A."/>
            <person name="Vaughn M."/>
            <person name="Garcia-Pichel F."/>
        </authorList>
    </citation>
    <scope>NUCLEOTIDE SEQUENCE [LARGE SCALE GENOMIC DNA]</scope>
    <source>
        <strain evidence="7 8">BL J</strain>
    </source>
</reference>
<gene>
    <name evidence="7" type="ORF">M595_3690</name>
</gene>
<dbReference type="FunFam" id="3.40.50.300:FF:000425">
    <property type="entry name" value="Probable ABC transporter, ATP-binding subunit"/>
    <property type="match status" value="1"/>
</dbReference>
<dbReference type="OrthoDB" id="508245at2"/>
<dbReference type="EMBL" id="AUZM01000038">
    <property type="protein sequence ID" value="ERT06339.1"/>
    <property type="molecule type" value="Genomic_DNA"/>
</dbReference>
<dbReference type="PROSITE" id="PS50893">
    <property type="entry name" value="ABC_TRANSPORTER_2"/>
    <property type="match status" value="1"/>
</dbReference>
<dbReference type="PROSITE" id="PS00211">
    <property type="entry name" value="ABC_TRANSPORTER_1"/>
    <property type="match status" value="1"/>
</dbReference>
<dbReference type="PATRIC" id="fig|1348334.3.peg.3569"/>
<dbReference type="InterPro" id="IPR013611">
    <property type="entry name" value="Transp-assoc_OB_typ2"/>
</dbReference>
<dbReference type="PANTHER" id="PTHR42781:SF4">
    <property type="entry name" value="SPERMIDINE_PUTRESCINE IMPORT ATP-BINDING PROTEIN POTA"/>
    <property type="match status" value="1"/>
</dbReference>
<evidence type="ECO:0000256" key="4">
    <source>
        <dbReference type="ARBA" id="ARBA00022840"/>
    </source>
</evidence>
<dbReference type="EC" id="7.6.2.9" evidence="5"/>
<dbReference type="Pfam" id="PF08402">
    <property type="entry name" value="TOBE_2"/>
    <property type="match status" value="1"/>
</dbReference>
<dbReference type="InterPro" id="IPR050093">
    <property type="entry name" value="ABC_SmlMolc_Importer"/>
</dbReference>
<evidence type="ECO:0000259" key="6">
    <source>
        <dbReference type="PROSITE" id="PS50893"/>
    </source>
</evidence>
<dbReference type="GO" id="GO:0015418">
    <property type="term" value="F:ABC-type quaternary ammonium compound transporting activity"/>
    <property type="evidence" value="ECO:0007669"/>
    <property type="project" value="UniProtKB-EC"/>
</dbReference>
<dbReference type="GO" id="GO:0005524">
    <property type="term" value="F:ATP binding"/>
    <property type="evidence" value="ECO:0007669"/>
    <property type="project" value="UniProtKB-KW"/>
</dbReference>
<keyword evidence="4" id="KW-0067">ATP-binding</keyword>
<name>U7QEH5_9CYAN</name>
<feature type="domain" description="ABC transporter" evidence="6">
    <location>
        <begin position="7"/>
        <end position="262"/>
    </location>
</feature>
<dbReference type="Proteomes" id="UP000017127">
    <property type="component" value="Unassembled WGS sequence"/>
</dbReference>
<comment type="caution">
    <text evidence="7">The sequence shown here is derived from an EMBL/GenBank/DDBJ whole genome shotgun (WGS) entry which is preliminary data.</text>
</comment>
<dbReference type="RefSeq" id="WP_023067442.1">
    <property type="nucleotide sequence ID" value="NZ_AUZM01000038.1"/>
</dbReference>
<dbReference type="SMART" id="SM00382">
    <property type="entry name" value="AAA"/>
    <property type="match status" value="1"/>
</dbReference>